<protein>
    <submittedName>
        <fullName evidence="1">Uncharacterized protein</fullName>
    </submittedName>
</protein>
<organism evidence="1 2">
    <name type="scientific">Sinanodonta woodiana</name>
    <name type="common">Chinese pond mussel</name>
    <name type="synonym">Anodonta woodiana</name>
    <dbReference type="NCBI Taxonomy" id="1069815"/>
    <lineage>
        <taxon>Eukaryota</taxon>
        <taxon>Metazoa</taxon>
        <taxon>Spiralia</taxon>
        <taxon>Lophotrochozoa</taxon>
        <taxon>Mollusca</taxon>
        <taxon>Bivalvia</taxon>
        <taxon>Autobranchia</taxon>
        <taxon>Heteroconchia</taxon>
        <taxon>Palaeoheterodonta</taxon>
        <taxon>Unionida</taxon>
        <taxon>Unionoidea</taxon>
        <taxon>Unionidae</taxon>
        <taxon>Unioninae</taxon>
        <taxon>Sinanodonta</taxon>
    </lineage>
</organism>
<evidence type="ECO:0000313" key="1">
    <source>
        <dbReference type="EMBL" id="KAL3888905.1"/>
    </source>
</evidence>
<keyword evidence="2" id="KW-1185">Reference proteome</keyword>
<accession>A0ABD3XRT7</accession>
<name>A0ABD3XRT7_SINWO</name>
<comment type="caution">
    <text evidence="1">The sequence shown here is derived from an EMBL/GenBank/DDBJ whole genome shotgun (WGS) entry which is preliminary data.</text>
</comment>
<evidence type="ECO:0000313" key="2">
    <source>
        <dbReference type="Proteomes" id="UP001634394"/>
    </source>
</evidence>
<reference evidence="1 2" key="1">
    <citation type="submission" date="2024-11" db="EMBL/GenBank/DDBJ databases">
        <title>Chromosome-level genome assembly of the freshwater bivalve Anodonta woodiana.</title>
        <authorList>
            <person name="Chen X."/>
        </authorList>
    </citation>
    <scope>NUCLEOTIDE SEQUENCE [LARGE SCALE GENOMIC DNA]</scope>
    <source>
        <strain evidence="1">MN2024</strain>
        <tissue evidence="1">Gills</tissue>
    </source>
</reference>
<dbReference type="AlphaFoldDB" id="A0ABD3XRT7"/>
<sequence length="67" mass="7951">MDEETHHKITWPLRQIHHAISRMDAETHHKITWPLRQIHHAISRMDEETLQDYLATQPDSSCNIKNG</sequence>
<dbReference type="Proteomes" id="UP001634394">
    <property type="component" value="Unassembled WGS sequence"/>
</dbReference>
<gene>
    <name evidence="1" type="ORF">ACJMK2_001265</name>
</gene>
<proteinExistence type="predicted"/>
<dbReference type="EMBL" id="JBJQND010000001">
    <property type="protein sequence ID" value="KAL3888905.1"/>
    <property type="molecule type" value="Genomic_DNA"/>
</dbReference>